<evidence type="ECO:0000313" key="2">
    <source>
        <dbReference type="Proteomes" id="UP000245539"/>
    </source>
</evidence>
<accession>A0A317C0B2</accession>
<dbReference type="EMBL" id="QGKM01000124">
    <property type="protein sequence ID" value="PWQ92094.1"/>
    <property type="molecule type" value="Genomic_DNA"/>
</dbReference>
<reference evidence="1 2" key="1">
    <citation type="submission" date="2018-05" db="EMBL/GenBank/DDBJ databases">
        <title>Leucothrix arctica sp. nov., isolated from Arctic seawater.</title>
        <authorList>
            <person name="Choi A."/>
            <person name="Baek K."/>
        </authorList>
    </citation>
    <scope>NUCLEOTIDE SEQUENCE [LARGE SCALE GENOMIC DNA]</scope>
    <source>
        <strain evidence="1 2">JCM 18388</strain>
    </source>
</reference>
<evidence type="ECO:0000313" key="1">
    <source>
        <dbReference type="EMBL" id="PWQ92094.1"/>
    </source>
</evidence>
<name>A0A317C0B2_9GAMM</name>
<comment type="caution">
    <text evidence="1">The sequence shown here is derived from an EMBL/GenBank/DDBJ whole genome shotgun (WGS) entry which is preliminary data.</text>
</comment>
<sequence>MIAYFSKLLRLYRSNLVRVPVEDFITEIFAGVLSSDQELLDDYINNFLAIDGKRFTAKTQVSYPKHNSIIDMVFENEDTIIFIENKVGSTEGTGQLEKYSLILGTLTKHSYLVYCTKYVEKKNKEIYEKNSGGLFIQCRWAEIHDYLANNTESQISDLFINFMEQEKLSNIDDFDIQDILSMQNIYGTIQKMEECLQLVSPKLSETFGAPYTRDFASLKQIQRHSRYAIWKEKILTGKGYSEILISFELKEDLHPSIVVGIWCNKENKQHLELPTAHNAHCSDALIKEYDSGTSIWYETNLLAFLESSSQFTDIKKWIEDHITKFHKLKEITQVNGLLDWR</sequence>
<evidence type="ECO:0008006" key="3">
    <source>
        <dbReference type="Google" id="ProtNLM"/>
    </source>
</evidence>
<dbReference type="Pfam" id="PF14281">
    <property type="entry name" value="PDDEXK_4"/>
    <property type="match status" value="1"/>
</dbReference>
<dbReference type="InterPro" id="IPR029470">
    <property type="entry name" value="PDDEXK_4"/>
</dbReference>
<protein>
    <recommendedName>
        <fullName evidence="3">PD-(D/E)XK nuclease superfamily protein</fullName>
    </recommendedName>
</protein>
<organism evidence="1 2">
    <name type="scientific">Leucothrix pacifica</name>
    <dbReference type="NCBI Taxonomy" id="1247513"/>
    <lineage>
        <taxon>Bacteria</taxon>
        <taxon>Pseudomonadati</taxon>
        <taxon>Pseudomonadota</taxon>
        <taxon>Gammaproteobacteria</taxon>
        <taxon>Thiotrichales</taxon>
        <taxon>Thiotrichaceae</taxon>
        <taxon>Leucothrix</taxon>
    </lineage>
</organism>
<keyword evidence="2" id="KW-1185">Reference proteome</keyword>
<gene>
    <name evidence="1" type="ORF">DKW60_23035</name>
</gene>
<dbReference type="Proteomes" id="UP000245539">
    <property type="component" value="Unassembled WGS sequence"/>
</dbReference>
<dbReference type="AlphaFoldDB" id="A0A317C0B2"/>
<proteinExistence type="predicted"/>